<keyword evidence="2" id="KW-0521">NADP</keyword>
<feature type="site" description="Lowers pKa of active site Tyr" evidence="6">
    <location>
        <position position="80"/>
    </location>
</feature>
<comment type="caution">
    <text evidence="9">The sequence shown here is derived from an EMBL/GenBank/DDBJ whole genome shotgun (WGS) entry which is preliminary data.</text>
</comment>
<name>A0A8K0NRS9_9TREE</name>
<dbReference type="OrthoDB" id="416253at2759"/>
<feature type="compositionally biased region" description="Basic and acidic residues" evidence="7">
    <location>
        <begin position="303"/>
        <end position="321"/>
    </location>
</feature>
<dbReference type="Proteomes" id="UP000812966">
    <property type="component" value="Unassembled WGS sequence"/>
</dbReference>
<feature type="binding site" evidence="5">
    <location>
        <position position="111"/>
    </location>
    <ligand>
        <name>substrate</name>
    </ligand>
</feature>
<feature type="domain" description="NADP-dependent oxidoreductase" evidence="8">
    <location>
        <begin position="23"/>
        <end position="281"/>
    </location>
</feature>
<dbReference type="PROSITE" id="PS00798">
    <property type="entry name" value="ALDOKETO_REDUCTASE_1"/>
    <property type="match status" value="1"/>
</dbReference>
<dbReference type="Gene3D" id="3.20.20.100">
    <property type="entry name" value="NADP-dependent oxidoreductase domain"/>
    <property type="match status" value="1"/>
</dbReference>
<dbReference type="InterPro" id="IPR023210">
    <property type="entry name" value="NADP_OxRdtase_dom"/>
</dbReference>
<dbReference type="EMBL" id="JABELV010000039">
    <property type="protein sequence ID" value="KAG7562100.1"/>
    <property type="molecule type" value="Genomic_DNA"/>
</dbReference>
<gene>
    <name evidence="9" type="ORF">FFLO_02479</name>
</gene>
<dbReference type="PANTHER" id="PTHR43827:SF3">
    <property type="entry name" value="NADP-DEPENDENT OXIDOREDUCTASE DOMAIN-CONTAINING PROTEIN"/>
    <property type="match status" value="1"/>
</dbReference>
<evidence type="ECO:0000256" key="7">
    <source>
        <dbReference type="SAM" id="MobiDB-lite"/>
    </source>
</evidence>
<organism evidence="9 10">
    <name type="scientific">Filobasidium floriforme</name>
    <dbReference type="NCBI Taxonomy" id="5210"/>
    <lineage>
        <taxon>Eukaryota</taxon>
        <taxon>Fungi</taxon>
        <taxon>Dikarya</taxon>
        <taxon>Basidiomycota</taxon>
        <taxon>Agaricomycotina</taxon>
        <taxon>Tremellomycetes</taxon>
        <taxon>Filobasidiales</taxon>
        <taxon>Filobasidiaceae</taxon>
        <taxon>Filobasidium</taxon>
    </lineage>
</organism>
<keyword evidence="3" id="KW-0560">Oxidoreductase</keyword>
<protein>
    <recommendedName>
        <fullName evidence="8">NADP-dependent oxidoreductase domain-containing protein</fullName>
    </recommendedName>
</protein>
<keyword evidence="10" id="KW-1185">Reference proteome</keyword>
<proteinExistence type="inferred from homology"/>
<dbReference type="Pfam" id="PF00248">
    <property type="entry name" value="Aldo_ket_red"/>
    <property type="match status" value="1"/>
</dbReference>
<dbReference type="InterPro" id="IPR036812">
    <property type="entry name" value="NAD(P)_OxRdtase_dom_sf"/>
</dbReference>
<evidence type="ECO:0000256" key="2">
    <source>
        <dbReference type="ARBA" id="ARBA00022857"/>
    </source>
</evidence>
<dbReference type="FunFam" id="3.20.20.100:FF:000002">
    <property type="entry name" value="2,5-diketo-D-gluconic acid reductase A"/>
    <property type="match status" value="1"/>
</dbReference>
<evidence type="ECO:0000256" key="1">
    <source>
        <dbReference type="ARBA" id="ARBA00007905"/>
    </source>
</evidence>
<dbReference type="GO" id="GO:0016616">
    <property type="term" value="F:oxidoreductase activity, acting on the CH-OH group of donors, NAD or NADP as acceptor"/>
    <property type="evidence" value="ECO:0007669"/>
    <property type="project" value="UniProtKB-ARBA"/>
</dbReference>
<dbReference type="InterPro" id="IPR018170">
    <property type="entry name" value="Aldo/ket_reductase_CS"/>
</dbReference>
<comment type="similarity">
    <text evidence="1">Belongs to the aldo/keto reductase family.</text>
</comment>
<evidence type="ECO:0000256" key="4">
    <source>
        <dbReference type="PIRSR" id="PIRSR000097-1"/>
    </source>
</evidence>
<evidence type="ECO:0000256" key="5">
    <source>
        <dbReference type="PIRSR" id="PIRSR000097-2"/>
    </source>
</evidence>
<evidence type="ECO:0000256" key="3">
    <source>
        <dbReference type="ARBA" id="ARBA00023002"/>
    </source>
</evidence>
<evidence type="ECO:0000259" key="8">
    <source>
        <dbReference type="Pfam" id="PF00248"/>
    </source>
</evidence>
<dbReference type="PIRSF" id="PIRSF000097">
    <property type="entry name" value="AKR"/>
    <property type="match status" value="1"/>
</dbReference>
<accession>A0A8K0NRS9</accession>
<evidence type="ECO:0000313" key="9">
    <source>
        <dbReference type="EMBL" id="KAG7562100.1"/>
    </source>
</evidence>
<feature type="active site" description="Proton donor" evidence="4">
    <location>
        <position position="55"/>
    </location>
</feature>
<dbReference type="SUPFAM" id="SSF51430">
    <property type="entry name" value="NAD(P)-linked oxidoreductase"/>
    <property type="match status" value="1"/>
</dbReference>
<evidence type="ECO:0000256" key="6">
    <source>
        <dbReference type="PIRSR" id="PIRSR000097-3"/>
    </source>
</evidence>
<feature type="region of interest" description="Disordered" evidence="7">
    <location>
        <begin position="301"/>
        <end position="321"/>
    </location>
</feature>
<dbReference type="PANTHER" id="PTHR43827">
    <property type="entry name" value="2,5-DIKETO-D-GLUCONIC ACID REDUCTASE"/>
    <property type="match status" value="1"/>
</dbReference>
<sequence>MSSPAWSKITTTLNTGAKMPIFGLGTWQSAPNEVRTAVKAALQAGYRHIDTAQAYGNEAEVGDGIIDSGVPREEIFLTTKIDNMEHKDVAKVVDESLKKLKTDYVDLILMHWPVSIDPVDRENQKVLYKDWNFVDTWREMEKIPSSKVKAIGVSNFGIENLKTLLESAKTVPAVNQCEAHINCPSTALVDFCKSKGIHFTAYSCLGSTGSPLANDKTLKEIAEKHNTSTQKVLLVWNMQRGEGKHISVIPKSVTPSRIEDNLKLDGLELSQEEMDKLNACQDRFKVCNEWLPQLVFRAPGTKASDKGSRDFYDKDSLFERE</sequence>
<reference evidence="9" key="1">
    <citation type="submission" date="2020-04" db="EMBL/GenBank/DDBJ databases">
        <title>Analysis of mating type loci in Filobasidium floriforme.</title>
        <authorList>
            <person name="Nowrousian M."/>
        </authorList>
    </citation>
    <scope>NUCLEOTIDE SEQUENCE</scope>
    <source>
        <strain evidence="9">CBS 6242</strain>
    </source>
</reference>
<dbReference type="PRINTS" id="PR00069">
    <property type="entry name" value="ALDKETRDTASE"/>
</dbReference>
<evidence type="ECO:0000313" key="10">
    <source>
        <dbReference type="Proteomes" id="UP000812966"/>
    </source>
</evidence>
<dbReference type="InterPro" id="IPR020471">
    <property type="entry name" value="AKR"/>
</dbReference>
<dbReference type="AlphaFoldDB" id="A0A8K0NRS9"/>